<name>A0A7G1KGK7_9NOCA</name>
<keyword evidence="2" id="KW-0328">Glycosyltransferase</keyword>
<evidence type="ECO:0000313" key="8">
    <source>
        <dbReference type="EMBL" id="BCK52534.1"/>
    </source>
</evidence>
<proteinExistence type="inferred from homology"/>
<accession>A0A7G1KGK7</accession>
<dbReference type="GO" id="GO:0016779">
    <property type="term" value="F:nucleotidyltransferase activity"/>
    <property type="evidence" value="ECO:0007669"/>
    <property type="project" value="UniProtKB-KW"/>
</dbReference>
<keyword evidence="5 6" id="KW-0238">DNA-binding</keyword>
<organism evidence="8 9">
    <name type="scientific">Nocardia wallacei</name>
    <dbReference type="NCBI Taxonomy" id="480035"/>
    <lineage>
        <taxon>Bacteria</taxon>
        <taxon>Bacillati</taxon>
        <taxon>Actinomycetota</taxon>
        <taxon>Actinomycetes</taxon>
        <taxon>Mycobacteriales</taxon>
        <taxon>Nocardiaceae</taxon>
        <taxon>Nocardia</taxon>
    </lineage>
</organism>
<gene>
    <name evidence="8" type="ORF">NWFMUON74_03060</name>
</gene>
<dbReference type="Proteomes" id="UP000516173">
    <property type="component" value="Chromosome"/>
</dbReference>
<dbReference type="KEGG" id="nwl:NWFMUON74_03060"/>
<evidence type="ECO:0000256" key="1">
    <source>
        <dbReference type="ARBA" id="ARBA00022649"/>
    </source>
</evidence>
<dbReference type="AlphaFoldDB" id="A0A7G1KGK7"/>
<keyword evidence="9" id="KW-1185">Reference proteome</keyword>
<keyword evidence="3" id="KW-0808">Transferase</keyword>
<dbReference type="PROSITE" id="PS52018">
    <property type="entry name" value="DART"/>
    <property type="match status" value="1"/>
</dbReference>
<comment type="caution">
    <text evidence="6">Lacks conserved residue(s) required for the propagation of feature annotation.</text>
</comment>
<evidence type="ECO:0000256" key="4">
    <source>
        <dbReference type="ARBA" id="ARBA00022695"/>
    </source>
</evidence>
<dbReference type="GO" id="GO:0016757">
    <property type="term" value="F:glycosyltransferase activity"/>
    <property type="evidence" value="ECO:0007669"/>
    <property type="project" value="UniProtKB-KW"/>
</dbReference>
<evidence type="ECO:0000313" key="9">
    <source>
        <dbReference type="Proteomes" id="UP000516173"/>
    </source>
</evidence>
<dbReference type="Pfam" id="PF14487">
    <property type="entry name" value="DarT"/>
    <property type="match status" value="1"/>
</dbReference>
<dbReference type="EMBL" id="AP023396">
    <property type="protein sequence ID" value="BCK52534.1"/>
    <property type="molecule type" value="Genomic_DNA"/>
</dbReference>
<reference evidence="8 9" key="1">
    <citation type="submission" date="2020-08" db="EMBL/GenBank/DDBJ databases">
        <title>Genome Sequencing of Nocardia wallacei strain FMUON74 and assembly.</title>
        <authorList>
            <person name="Toyokawa M."/>
            <person name="Uesaka K."/>
        </authorList>
    </citation>
    <scope>NUCLEOTIDE SEQUENCE [LARGE SCALE GENOMIC DNA]</scope>
    <source>
        <strain evidence="8 9">FMUON74</strain>
    </source>
</reference>
<evidence type="ECO:0000256" key="5">
    <source>
        <dbReference type="ARBA" id="ARBA00023125"/>
    </source>
</evidence>
<protein>
    <recommendedName>
        <fullName evidence="7">DarT domain-containing protein</fullName>
    </recommendedName>
</protein>
<evidence type="ECO:0000259" key="7">
    <source>
        <dbReference type="PROSITE" id="PS52018"/>
    </source>
</evidence>
<comment type="similarity">
    <text evidence="6">Belongs to the DarT ADP-ribosyltransferase family.</text>
</comment>
<sequence length="156" mass="17833">MPVGAGGFVADYVPFYFAPRSPMMYSIFKKNVDTYSGSDRELVYLRTTVETLIDQGLQPVFTDRNAALQVCRFTCDLAVVDTMIDWPLMGERIWKNTETDHDRVERRMAECLVHGKVPWSAFVEIAVCSQQTVDRVRLADGLVDRTPVSVRPAWYF</sequence>
<evidence type="ECO:0000256" key="6">
    <source>
        <dbReference type="PROSITE-ProRule" id="PRU01362"/>
    </source>
</evidence>
<feature type="domain" description="DarT" evidence="7">
    <location>
        <begin position="1"/>
        <end position="156"/>
    </location>
</feature>
<dbReference type="InterPro" id="IPR029494">
    <property type="entry name" value="DarT"/>
</dbReference>
<keyword evidence="1 6" id="KW-1277">Toxin-antitoxin system</keyword>
<evidence type="ECO:0000256" key="3">
    <source>
        <dbReference type="ARBA" id="ARBA00022679"/>
    </source>
</evidence>
<keyword evidence="4" id="KW-0548">Nucleotidyltransferase</keyword>
<dbReference type="GO" id="GO:0003677">
    <property type="term" value="F:DNA binding"/>
    <property type="evidence" value="ECO:0007669"/>
    <property type="project" value="UniProtKB-UniRule"/>
</dbReference>
<evidence type="ECO:0000256" key="2">
    <source>
        <dbReference type="ARBA" id="ARBA00022676"/>
    </source>
</evidence>